<evidence type="ECO:0000313" key="7">
    <source>
        <dbReference type="EMBL" id="MTT33257.1"/>
    </source>
</evidence>
<evidence type="ECO:0000256" key="3">
    <source>
        <dbReference type="ARBA" id="ARBA00022692"/>
    </source>
</evidence>
<organism evidence="7 8">
    <name type="scientific">Terrilactibacillus tamarindi</name>
    <dbReference type="NCBI Taxonomy" id="2599694"/>
    <lineage>
        <taxon>Bacteria</taxon>
        <taxon>Bacillati</taxon>
        <taxon>Bacillota</taxon>
        <taxon>Bacilli</taxon>
        <taxon>Bacillales</taxon>
        <taxon>Bacillaceae</taxon>
        <taxon>Terrilactibacillus</taxon>
    </lineage>
</organism>
<feature type="transmembrane region" description="Helical" evidence="6">
    <location>
        <begin position="63"/>
        <end position="91"/>
    </location>
</feature>
<dbReference type="PANTHER" id="PTHR30509:SF27">
    <property type="entry name" value="UPF0421 PROTEIN YGAE"/>
    <property type="match status" value="1"/>
</dbReference>
<evidence type="ECO:0000256" key="2">
    <source>
        <dbReference type="ARBA" id="ARBA00022475"/>
    </source>
</evidence>
<keyword evidence="5 6" id="KW-0472">Membrane</keyword>
<gene>
    <name evidence="7" type="ORF">GMB86_14755</name>
</gene>
<reference evidence="7 8" key="1">
    <citation type="submission" date="2019-11" db="EMBL/GenBank/DDBJ databases">
        <title>Terrilactibacillus tamarindus sp. nov. BCM23-1 isolated from bark of Tamarindus indica.</title>
        <authorList>
            <person name="Kingkaew E."/>
            <person name="Tanasupawat S."/>
        </authorList>
    </citation>
    <scope>NUCLEOTIDE SEQUENCE [LARGE SCALE GENOMIC DNA]</scope>
    <source>
        <strain evidence="7 8">BCM23-1</strain>
    </source>
</reference>
<keyword evidence="2" id="KW-1003">Cell membrane</keyword>
<dbReference type="Proteomes" id="UP000440978">
    <property type="component" value="Unassembled WGS sequence"/>
</dbReference>
<evidence type="ECO:0000256" key="4">
    <source>
        <dbReference type="ARBA" id="ARBA00022989"/>
    </source>
</evidence>
<comment type="caution">
    <text evidence="7">The sequence shown here is derived from an EMBL/GenBank/DDBJ whole genome shotgun (WGS) entry which is preliminary data.</text>
</comment>
<dbReference type="RefSeq" id="WP_155221214.1">
    <property type="nucleotide sequence ID" value="NZ_WNHB01000033.1"/>
</dbReference>
<dbReference type="GO" id="GO:0005886">
    <property type="term" value="C:plasma membrane"/>
    <property type="evidence" value="ECO:0007669"/>
    <property type="project" value="UniProtKB-SubCell"/>
</dbReference>
<dbReference type="EMBL" id="WNHB01000033">
    <property type="protein sequence ID" value="MTT33257.1"/>
    <property type="molecule type" value="Genomic_DNA"/>
</dbReference>
<comment type="subcellular location">
    <subcellularLocation>
        <location evidence="1">Cell membrane</location>
        <topology evidence="1">Multi-pass membrane protein</topology>
    </subcellularLocation>
</comment>
<accession>A0A6N8CV15</accession>
<evidence type="ECO:0000256" key="1">
    <source>
        <dbReference type="ARBA" id="ARBA00004651"/>
    </source>
</evidence>
<sequence>MRLGARSLKTGLAVTIALLIATTLHLTPPTMAGIGAAVATQPSVQQSIRSMFDNIQGNLLGAIIAVLFVYFIGTSPIIIGLAVIIVIAIMLKLKLQTTITLTMVTAIVIMVSDTPSNQHFILYSLDRVILVIIGVLSATMVNLIFLPPKYENRFYYNILNQTTELFKWVRLLSQHASENTKIKSELNQFDDTKAKIFNFFQWYKEERAYTRKQRFAKYRTSVVFKHMMATTNRLHDILKSLDRNENDYNQLPEDFKITLRKQLDGLMSYHERVLLKFNGKIRRQHHREQMKENFRHKTKIAESFISYYGKDEVNKEEWLNLFPLISLIVDYSQNIEHLDLLIESFQTYHKKDNKIKLKLDDFDSL</sequence>
<feature type="transmembrane region" description="Helical" evidence="6">
    <location>
        <begin position="128"/>
        <end position="146"/>
    </location>
</feature>
<evidence type="ECO:0000256" key="5">
    <source>
        <dbReference type="ARBA" id="ARBA00023136"/>
    </source>
</evidence>
<evidence type="ECO:0000313" key="8">
    <source>
        <dbReference type="Proteomes" id="UP000440978"/>
    </source>
</evidence>
<keyword evidence="8" id="KW-1185">Reference proteome</keyword>
<evidence type="ECO:0000256" key="6">
    <source>
        <dbReference type="SAM" id="Phobius"/>
    </source>
</evidence>
<name>A0A6N8CV15_9BACI</name>
<keyword evidence="4 6" id="KW-1133">Transmembrane helix</keyword>
<dbReference type="AlphaFoldDB" id="A0A6N8CV15"/>
<keyword evidence="3 6" id="KW-0812">Transmembrane</keyword>
<dbReference type="InterPro" id="IPR010343">
    <property type="entry name" value="ArAE_1"/>
</dbReference>
<proteinExistence type="predicted"/>
<dbReference type="OrthoDB" id="1653617at2"/>
<dbReference type="Pfam" id="PF06081">
    <property type="entry name" value="ArAE_1"/>
    <property type="match status" value="1"/>
</dbReference>
<feature type="transmembrane region" description="Helical" evidence="6">
    <location>
        <begin position="98"/>
        <end position="116"/>
    </location>
</feature>
<dbReference type="PANTHER" id="PTHR30509">
    <property type="entry name" value="P-HYDROXYBENZOIC ACID EFFLUX PUMP SUBUNIT-RELATED"/>
    <property type="match status" value="1"/>
</dbReference>
<protein>
    <submittedName>
        <fullName evidence="7">Aromatic acid exporter family protein</fullName>
    </submittedName>
</protein>